<evidence type="ECO:0000256" key="14">
    <source>
        <dbReference type="HAMAP-Rule" id="MF_00065"/>
    </source>
</evidence>
<evidence type="ECO:0000256" key="2">
    <source>
        <dbReference type="ARBA" id="ARBA00002632"/>
    </source>
</evidence>
<dbReference type="GO" id="GO:0004781">
    <property type="term" value="F:sulfate adenylyltransferase (ATP) activity"/>
    <property type="evidence" value="ECO:0007669"/>
    <property type="project" value="UniProtKB-EC"/>
</dbReference>
<evidence type="ECO:0000256" key="8">
    <source>
        <dbReference type="ARBA" id="ARBA00022741"/>
    </source>
</evidence>
<dbReference type="Pfam" id="PF01583">
    <property type="entry name" value="APS_kinase"/>
    <property type="match status" value="1"/>
</dbReference>
<evidence type="ECO:0000256" key="6">
    <source>
        <dbReference type="ARBA" id="ARBA00018163"/>
    </source>
</evidence>
<keyword evidence="7 14" id="KW-0808">Transferase</keyword>
<feature type="active site" description="Phosphoserine intermediate" evidence="14">
    <location>
        <position position="111"/>
    </location>
</feature>
<comment type="similarity">
    <text evidence="4 14 15">Belongs to the APS kinase family.</text>
</comment>
<evidence type="ECO:0000256" key="9">
    <source>
        <dbReference type="ARBA" id="ARBA00022777"/>
    </source>
</evidence>
<dbReference type="GO" id="GO:0004020">
    <property type="term" value="F:adenylylsulfate kinase activity"/>
    <property type="evidence" value="ECO:0007669"/>
    <property type="project" value="UniProtKB-EC"/>
</dbReference>
<proteinExistence type="inferred from homology"/>
<dbReference type="HAMAP" id="MF_00065">
    <property type="entry name" value="Adenylyl_sulf_kinase"/>
    <property type="match status" value="1"/>
</dbReference>
<dbReference type="InterPro" id="IPR002891">
    <property type="entry name" value="APS"/>
</dbReference>
<protein>
    <recommendedName>
        <fullName evidence="6 14">Adenylyl-sulfate kinase</fullName>
        <ecNumber evidence="5 14">2.7.1.25</ecNumber>
    </recommendedName>
    <alternativeName>
        <fullName evidence="12 14">APS kinase</fullName>
    </alternativeName>
    <alternativeName>
        <fullName evidence="13 14">ATP adenosine-5'-phosphosulfate 3'-phosphotransferase</fullName>
    </alternativeName>
    <alternativeName>
        <fullName evidence="11 14">Adenosine-5'-phosphosulfate kinase</fullName>
    </alternativeName>
</protein>
<gene>
    <name evidence="14" type="primary">cysC</name>
    <name evidence="17" type="ORF">QO005_003470</name>
</gene>
<name>A0ABU0IFT2_9HYPH</name>
<evidence type="ECO:0000313" key="17">
    <source>
        <dbReference type="EMBL" id="MDQ0457123.1"/>
    </source>
</evidence>
<evidence type="ECO:0000256" key="7">
    <source>
        <dbReference type="ARBA" id="ARBA00022679"/>
    </source>
</evidence>
<keyword evidence="9 14" id="KW-0418">Kinase</keyword>
<feature type="domain" description="APS kinase" evidence="16">
    <location>
        <begin position="30"/>
        <end position="178"/>
    </location>
</feature>
<comment type="caution">
    <text evidence="17">The sequence shown here is derived from an EMBL/GenBank/DDBJ whole genome shotgun (WGS) entry which is preliminary data.</text>
</comment>
<dbReference type="RefSeq" id="WP_307159305.1">
    <property type="nucleotide sequence ID" value="NZ_JAUSWH010000012.1"/>
</dbReference>
<accession>A0ABU0IFT2</accession>
<evidence type="ECO:0000256" key="10">
    <source>
        <dbReference type="ARBA" id="ARBA00022840"/>
    </source>
</evidence>
<evidence type="ECO:0000256" key="5">
    <source>
        <dbReference type="ARBA" id="ARBA00012121"/>
    </source>
</evidence>
<evidence type="ECO:0000256" key="3">
    <source>
        <dbReference type="ARBA" id="ARBA00004806"/>
    </source>
</evidence>
<dbReference type="InterPro" id="IPR059117">
    <property type="entry name" value="APS_kinase_dom"/>
</dbReference>
<evidence type="ECO:0000256" key="1">
    <source>
        <dbReference type="ARBA" id="ARBA00001823"/>
    </source>
</evidence>
<reference evidence="17 18" key="1">
    <citation type="submission" date="2023-07" db="EMBL/GenBank/DDBJ databases">
        <title>Genomic Encyclopedia of Type Strains, Phase IV (KMG-IV): sequencing the most valuable type-strain genomes for metagenomic binning, comparative biology and taxonomic classification.</title>
        <authorList>
            <person name="Goeker M."/>
        </authorList>
    </citation>
    <scope>NUCLEOTIDE SEQUENCE [LARGE SCALE GENOMIC DNA]</scope>
    <source>
        <strain evidence="17 18">DSM 100301</strain>
    </source>
</reference>
<organism evidence="17 18">
    <name type="scientific">Rhizobium paknamense</name>
    <dbReference type="NCBI Taxonomy" id="1206817"/>
    <lineage>
        <taxon>Bacteria</taxon>
        <taxon>Pseudomonadati</taxon>
        <taxon>Pseudomonadota</taxon>
        <taxon>Alphaproteobacteria</taxon>
        <taxon>Hyphomicrobiales</taxon>
        <taxon>Rhizobiaceae</taxon>
        <taxon>Rhizobium/Agrobacterium group</taxon>
        <taxon>Rhizobium</taxon>
    </lineage>
</organism>
<dbReference type="NCBIfam" id="NF003013">
    <property type="entry name" value="PRK03846.1"/>
    <property type="match status" value="1"/>
</dbReference>
<evidence type="ECO:0000259" key="16">
    <source>
        <dbReference type="Pfam" id="PF01583"/>
    </source>
</evidence>
<dbReference type="PANTHER" id="PTHR11055">
    <property type="entry name" value="BIFUNCTIONAL 3'-PHOSPHOADENOSINE 5'-PHOSPHOSULFATE SYNTHASE"/>
    <property type="match status" value="1"/>
</dbReference>
<evidence type="ECO:0000313" key="18">
    <source>
        <dbReference type="Proteomes" id="UP001235269"/>
    </source>
</evidence>
<dbReference type="EMBL" id="JAUSWH010000012">
    <property type="protein sequence ID" value="MDQ0457123.1"/>
    <property type="molecule type" value="Genomic_DNA"/>
</dbReference>
<dbReference type="Gene3D" id="3.40.50.300">
    <property type="entry name" value="P-loop containing nucleotide triphosphate hydrolases"/>
    <property type="match status" value="1"/>
</dbReference>
<keyword evidence="17" id="KW-0548">Nucleotidyltransferase</keyword>
<evidence type="ECO:0000256" key="13">
    <source>
        <dbReference type="ARBA" id="ARBA00031464"/>
    </source>
</evidence>
<keyword evidence="8 14" id="KW-0547">Nucleotide-binding</keyword>
<keyword evidence="14" id="KW-0597">Phosphoprotein</keyword>
<comment type="pathway">
    <text evidence="3 14 15">Sulfur metabolism; hydrogen sulfide biosynthesis; sulfite from sulfate: step 2/3.</text>
</comment>
<dbReference type="Proteomes" id="UP001235269">
    <property type="component" value="Unassembled WGS sequence"/>
</dbReference>
<dbReference type="PANTHER" id="PTHR11055:SF63">
    <property type="entry name" value="ADENYLYL-SULFATE KINASE 1, CHLOROPLASTIC"/>
    <property type="match status" value="1"/>
</dbReference>
<dbReference type="EC" id="2.7.1.25" evidence="5 14"/>
<dbReference type="SUPFAM" id="SSF52540">
    <property type="entry name" value="P-loop containing nucleoside triphosphate hydrolases"/>
    <property type="match status" value="1"/>
</dbReference>
<comment type="catalytic activity">
    <reaction evidence="1 14 15">
        <text>adenosine 5'-phosphosulfate + ATP = 3'-phosphoadenylyl sulfate + ADP + H(+)</text>
        <dbReference type="Rhea" id="RHEA:24152"/>
        <dbReference type="ChEBI" id="CHEBI:15378"/>
        <dbReference type="ChEBI" id="CHEBI:30616"/>
        <dbReference type="ChEBI" id="CHEBI:58243"/>
        <dbReference type="ChEBI" id="CHEBI:58339"/>
        <dbReference type="ChEBI" id="CHEBI:456216"/>
        <dbReference type="EC" id="2.7.1.25"/>
    </reaction>
</comment>
<dbReference type="NCBIfam" id="TIGR00455">
    <property type="entry name" value="apsK"/>
    <property type="match status" value="1"/>
</dbReference>
<evidence type="ECO:0000256" key="12">
    <source>
        <dbReference type="ARBA" id="ARBA00031393"/>
    </source>
</evidence>
<comment type="function">
    <text evidence="2 14 15">Catalyzes the synthesis of activated sulfate.</text>
</comment>
<feature type="binding site" evidence="14">
    <location>
        <begin position="37"/>
        <end position="44"/>
    </location>
    <ligand>
        <name>ATP</name>
        <dbReference type="ChEBI" id="CHEBI:30616"/>
    </ligand>
</feature>
<sequence>MPAEAENRHVVSQPLQVSRDARILLKGHKPKILWFTGLSGSGKSTIANALEKSLNEAGVHTYMLDGDNIRTGLNSDLGFSDADRVENIRRVAEVAKLMADAGLVVVVSFISPFEADRQMARSLMREGEFVEVFIDTPLEECVKRDPKGLYRKALAGEIKEFTGISSPYEPPANPDIRLVTRSAGPQALARQVIDFLNLKA</sequence>
<keyword evidence="10 14" id="KW-0067">ATP-binding</keyword>
<evidence type="ECO:0000256" key="11">
    <source>
        <dbReference type="ARBA" id="ARBA00029724"/>
    </source>
</evidence>
<dbReference type="CDD" id="cd02027">
    <property type="entry name" value="APSK"/>
    <property type="match status" value="1"/>
</dbReference>
<evidence type="ECO:0000256" key="15">
    <source>
        <dbReference type="RuleBase" id="RU004347"/>
    </source>
</evidence>
<dbReference type="InterPro" id="IPR027417">
    <property type="entry name" value="P-loop_NTPase"/>
</dbReference>
<keyword evidence="18" id="KW-1185">Reference proteome</keyword>
<evidence type="ECO:0000256" key="4">
    <source>
        <dbReference type="ARBA" id="ARBA00007008"/>
    </source>
</evidence>